<comment type="caution">
    <text evidence="2">The sequence shown here is derived from an EMBL/GenBank/DDBJ whole genome shotgun (WGS) entry which is preliminary data.</text>
</comment>
<dbReference type="AlphaFoldDB" id="A0AAD8QZG4"/>
<proteinExistence type="predicted"/>
<feature type="compositionally biased region" description="Low complexity" evidence="1">
    <location>
        <begin position="1"/>
        <end position="34"/>
    </location>
</feature>
<protein>
    <submittedName>
        <fullName evidence="2">Uncharacterized protein</fullName>
    </submittedName>
</protein>
<evidence type="ECO:0000313" key="3">
    <source>
        <dbReference type="Proteomes" id="UP001231189"/>
    </source>
</evidence>
<evidence type="ECO:0000256" key="1">
    <source>
        <dbReference type="SAM" id="MobiDB-lite"/>
    </source>
</evidence>
<accession>A0AAD8QZG4</accession>
<keyword evidence="3" id="KW-1185">Reference proteome</keyword>
<organism evidence="2 3">
    <name type="scientific">Lolium multiflorum</name>
    <name type="common">Italian ryegrass</name>
    <name type="synonym">Lolium perenne subsp. multiflorum</name>
    <dbReference type="NCBI Taxonomy" id="4521"/>
    <lineage>
        <taxon>Eukaryota</taxon>
        <taxon>Viridiplantae</taxon>
        <taxon>Streptophyta</taxon>
        <taxon>Embryophyta</taxon>
        <taxon>Tracheophyta</taxon>
        <taxon>Spermatophyta</taxon>
        <taxon>Magnoliopsida</taxon>
        <taxon>Liliopsida</taxon>
        <taxon>Poales</taxon>
        <taxon>Poaceae</taxon>
        <taxon>BOP clade</taxon>
        <taxon>Pooideae</taxon>
        <taxon>Poodae</taxon>
        <taxon>Poeae</taxon>
        <taxon>Poeae Chloroplast Group 2 (Poeae type)</taxon>
        <taxon>Loliodinae</taxon>
        <taxon>Loliinae</taxon>
        <taxon>Lolium</taxon>
    </lineage>
</organism>
<evidence type="ECO:0000313" key="2">
    <source>
        <dbReference type="EMBL" id="KAK1609958.1"/>
    </source>
</evidence>
<sequence length="72" mass="7432">MELAAASSSSVVRQRSTAAASPLLQDDQLQQEKQQVAEGGSPAPRSALYQALTSTASLANLLPTGTVLAFQC</sequence>
<name>A0AAD8QZG4_LOLMU</name>
<reference evidence="2" key="1">
    <citation type="submission" date="2023-07" db="EMBL/GenBank/DDBJ databases">
        <title>A chromosome-level genome assembly of Lolium multiflorum.</title>
        <authorList>
            <person name="Chen Y."/>
            <person name="Copetti D."/>
            <person name="Kolliker R."/>
            <person name="Studer B."/>
        </authorList>
    </citation>
    <scope>NUCLEOTIDE SEQUENCE</scope>
    <source>
        <strain evidence="2">02402/16</strain>
        <tissue evidence="2">Leaf</tissue>
    </source>
</reference>
<gene>
    <name evidence="2" type="ORF">QYE76_033631</name>
</gene>
<feature type="region of interest" description="Disordered" evidence="1">
    <location>
        <begin position="1"/>
        <end position="44"/>
    </location>
</feature>
<dbReference type="Proteomes" id="UP001231189">
    <property type="component" value="Unassembled WGS sequence"/>
</dbReference>
<dbReference type="EMBL" id="JAUUTY010000007">
    <property type="protein sequence ID" value="KAK1609958.1"/>
    <property type="molecule type" value="Genomic_DNA"/>
</dbReference>